<sequence>CEVLRVGLCSTMMVKRRSPIRNKGTSGLGLRSCENPQISFLLSEGRKLMIDSMAAIGKMLVSDGDMVVAEAVKSHLNQLKMVQVTTEAARKKLYETV</sequence>
<dbReference type="EMBL" id="OZ021737">
    <property type="protein sequence ID" value="CAK9317713.1"/>
    <property type="molecule type" value="Genomic_DNA"/>
</dbReference>
<protein>
    <submittedName>
        <fullName evidence="1">Uncharacterized protein</fullName>
    </submittedName>
</protein>
<gene>
    <name evidence="1" type="ORF">CITCOLO1_LOCUS9628</name>
</gene>
<accession>A0ABP0YB71</accession>
<name>A0ABP0YB71_9ROSI</name>
<evidence type="ECO:0000313" key="2">
    <source>
        <dbReference type="Proteomes" id="UP001642487"/>
    </source>
</evidence>
<organism evidence="1 2">
    <name type="scientific">Citrullus colocynthis</name>
    <name type="common">colocynth</name>
    <dbReference type="NCBI Taxonomy" id="252529"/>
    <lineage>
        <taxon>Eukaryota</taxon>
        <taxon>Viridiplantae</taxon>
        <taxon>Streptophyta</taxon>
        <taxon>Embryophyta</taxon>
        <taxon>Tracheophyta</taxon>
        <taxon>Spermatophyta</taxon>
        <taxon>Magnoliopsida</taxon>
        <taxon>eudicotyledons</taxon>
        <taxon>Gunneridae</taxon>
        <taxon>Pentapetalae</taxon>
        <taxon>rosids</taxon>
        <taxon>fabids</taxon>
        <taxon>Cucurbitales</taxon>
        <taxon>Cucurbitaceae</taxon>
        <taxon>Benincaseae</taxon>
        <taxon>Citrullus</taxon>
    </lineage>
</organism>
<reference evidence="1 2" key="1">
    <citation type="submission" date="2024-03" db="EMBL/GenBank/DDBJ databases">
        <authorList>
            <person name="Gkanogiannis A."/>
            <person name="Becerra Lopez-Lavalle L."/>
        </authorList>
    </citation>
    <scope>NUCLEOTIDE SEQUENCE [LARGE SCALE GENOMIC DNA]</scope>
</reference>
<dbReference type="Proteomes" id="UP001642487">
    <property type="component" value="Chromosome 3"/>
</dbReference>
<proteinExistence type="predicted"/>
<feature type="non-terminal residue" evidence="1">
    <location>
        <position position="1"/>
    </location>
</feature>
<keyword evidence="2" id="KW-1185">Reference proteome</keyword>
<evidence type="ECO:0000313" key="1">
    <source>
        <dbReference type="EMBL" id="CAK9317713.1"/>
    </source>
</evidence>